<evidence type="ECO:0000256" key="1">
    <source>
        <dbReference type="ARBA" id="ARBA00006484"/>
    </source>
</evidence>
<dbReference type="PRINTS" id="PR00080">
    <property type="entry name" value="SDRFAMILY"/>
</dbReference>
<evidence type="ECO:0000256" key="3">
    <source>
        <dbReference type="RuleBase" id="RU000363"/>
    </source>
</evidence>
<evidence type="ECO:0000313" key="4">
    <source>
        <dbReference type="EMBL" id="KAK6953795.1"/>
    </source>
</evidence>
<evidence type="ECO:0000256" key="2">
    <source>
        <dbReference type="ARBA" id="ARBA00023002"/>
    </source>
</evidence>
<keyword evidence="2" id="KW-0560">Oxidoreductase</keyword>
<sequence>MTSNQEWGEKTSGLEVARIYAQHIEGRNGVSPISVGEGTAIAFASQKPATLILVSRTKEKLDNVASQIRRLYPDVNVRVITIDLASQASIRKAAAEVSGIISKLDILVNNAGATYNSRRWTSEGIEMQFGANHIGPFLFTKLLFPLLREAARHSPAGTTRIVNVSSHGHRLSPIRFHDYNVENKEIPEEEKPFNLLPPVFGRTQEDGYMPTIAYAQSKTANILFTLYLQEHLRNGIMSYAVHPGGVDSQLGREHDDEMADAIAKTSTFWKNCDQGASTTLVAALDPALNSESPYPLAA</sequence>
<dbReference type="PANTHER" id="PTHR24320">
    <property type="entry name" value="RETINOL DEHYDROGENASE"/>
    <property type="match status" value="1"/>
</dbReference>
<name>A0AAX6MMC5_9PEZI</name>
<dbReference type="InterPro" id="IPR002347">
    <property type="entry name" value="SDR_fam"/>
</dbReference>
<dbReference type="PRINTS" id="PR00081">
    <property type="entry name" value="GDHRDH"/>
</dbReference>
<dbReference type="AlphaFoldDB" id="A0AAX6MMC5"/>
<dbReference type="EMBL" id="JBANMG010000004">
    <property type="protein sequence ID" value="KAK6953795.1"/>
    <property type="molecule type" value="Genomic_DNA"/>
</dbReference>
<dbReference type="SUPFAM" id="SSF51735">
    <property type="entry name" value="NAD(P)-binding Rossmann-fold domains"/>
    <property type="match status" value="1"/>
</dbReference>
<dbReference type="PANTHER" id="PTHR24320:SF283">
    <property type="entry name" value="RETINOL DEHYDROGENASE 11"/>
    <property type="match status" value="1"/>
</dbReference>
<proteinExistence type="inferred from homology"/>
<dbReference type="Pfam" id="PF00106">
    <property type="entry name" value="adh_short"/>
    <property type="match status" value="1"/>
</dbReference>
<dbReference type="GO" id="GO:0016491">
    <property type="term" value="F:oxidoreductase activity"/>
    <property type="evidence" value="ECO:0007669"/>
    <property type="project" value="UniProtKB-KW"/>
</dbReference>
<evidence type="ECO:0008006" key="6">
    <source>
        <dbReference type="Google" id="ProtNLM"/>
    </source>
</evidence>
<dbReference type="Proteomes" id="UP001369815">
    <property type="component" value="Unassembled WGS sequence"/>
</dbReference>
<organism evidence="4 5">
    <name type="scientific">Daldinia eschscholtzii</name>
    <dbReference type="NCBI Taxonomy" id="292717"/>
    <lineage>
        <taxon>Eukaryota</taxon>
        <taxon>Fungi</taxon>
        <taxon>Dikarya</taxon>
        <taxon>Ascomycota</taxon>
        <taxon>Pezizomycotina</taxon>
        <taxon>Sordariomycetes</taxon>
        <taxon>Xylariomycetidae</taxon>
        <taxon>Xylariales</taxon>
        <taxon>Hypoxylaceae</taxon>
        <taxon>Daldinia</taxon>
    </lineage>
</organism>
<protein>
    <recommendedName>
        <fullName evidence="6">NAD(P)-binding protein</fullName>
    </recommendedName>
</protein>
<reference evidence="4 5" key="1">
    <citation type="journal article" date="2024" name="Front Chem Biol">
        <title>Unveiling the potential of Daldinia eschscholtzii MFLUCC 19-0629 through bioactivity and bioinformatics studies for enhanced sustainable agriculture production.</title>
        <authorList>
            <person name="Brooks S."/>
            <person name="Weaver J.A."/>
            <person name="Klomchit A."/>
            <person name="Alharthi S.A."/>
            <person name="Onlamun T."/>
            <person name="Nurani R."/>
            <person name="Vong T.K."/>
            <person name="Alberti F."/>
            <person name="Greco C."/>
        </authorList>
    </citation>
    <scope>NUCLEOTIDE SEQUENCE [LARGE SCALE GENOMIC DNA]</scope>
    <source>
        <strain evidence="4">MFLUCC 19-0629</strain>
    </source>
</reference>
<dbReference type="Gene3D" id="3.40.50.720">
    <property type="entry name" value="NAD(P)-binding Rossmann-like Domain"/>
    <property type="match status" value="1"/>
</dbReference>
<comment type="caution">
    <text evidence="4">The sequence shown here is derived from an EMBL/GenBank/DDBJ whole genome shotgun (WGS) entry which is preliminary data.</text>
</comment>
<dbReference type="InterPro" id="IPR036291">
    <property type="entry name" value="NAD(P)-bd_dom_sf"/>
</dbReference>
<accession>A0AAX6MMC5</accession>
<comment type="similarity">
    <text evidence="1 3">Belongs to the short-chain dehydrogenases/reductases (SDR) family.</text>
</comment>
<keyword evidence="5" id="KW-1185">Reference proteome</keyword>
<gene>
    <name evidence="4" type="ORF">Daesc_003757</name>
</gene>
<evidence type="ECO:0000313" key="5">
    <source>
        <dbReference type="Proteomes" id="UP001369815"/>
    </source>
</evidence>